<evidence type="ECO:0000313" key="1">
    <source>
        <dbReference type="EMBL" id="CAB4022743.1"/>
    </source>
</evidence>
<feature type="non-terminal residue" evidence="1">
    <location>
        <position position="276"/>
    </location>
</feature>
<dbReference type="InterPro" id="IPR052338">
    <property type="entry name" value="Transposase_5"/>
</dbReference>
<reference evidence="1" key="1">
    <citation type="submission" date="2020-04" db="EMBL/GenBank/DDBJ databases">
        <authorList>
            <person name="Alioto T."/>
            <person name="Alioto T."/>
            <person name="Gomez Garrido J."/>
        </authorList>
    </citation>
    <scope>NUCLEOTIDE SEQUENCE</scope>
    <source>
        <strain evidence="1">A484AB</strain>
    </source>
</reference>
<dbReference type="Proteomes" id="UP001152795">
    <property type="component" value="Unassembled WGS sequence"/>
</dbReference>
<dbReference type="AlphaFoldDB" id="A0A7D9KZJ2"/>
<dbReference type="Gene3D" id="3.30.420.10">
    <property type="entry name" value="Ribonuclease H-like superfamily/Ribonuclease H"/>
    <property type="match status" value="1"/>
</dbReference>
<protein>
    <submittedName>
        <fullName evidence="1">Uncharacterized protein</fullName>
    </submittedName>
</protein>
<sequence length="276" mass="30917">KSFIANINKVRQRSDKGKFRKISRREISSVKRALAKNPHSTSSKIFNEAGVPSRSRAGRCMILRSIGKITKPTIKPPLKHRHKLAPLDWAKSYMKTNFENVLFTNESQATLNGPDGWMSGWLLHGTTPQSKIRRQQGGGGVMIWAGIINDVMVGPFRVPDGVKMKAQSFVEFLKKTSFSACYTCEALSKFGFKEGRLMMWPACSPDLNPIENFWSLLKSKVYESGKQFSSKNCLWEAIQSCAAAIHKDAIKNLTDSMNNRLIKVISAKGVTFITDN</sequence>
<dbReference type="PANTHER" id="PTHR23022:SF134">
    <property type="entry name" value="TRANSPOSABLE ELEMENT TC1 TRANSPOSASE"/>
    <property type="match status" value="1"/>
</dbReference>
<name>A0A7D9KZJ2_PARCT</name>
<gene>
    <name evidence="1" type="ORF">PACLA_8A087674</name>
</gene>
<dbReference type="InterPro" id="IPR036397">
    <property type="entry name" value="RNaseH_sf"/>
</dbReference>
<comment type="caution">
    <text evidence="1">The sequence shown here is derived from an EMBL/GenBank/DDBJ whole genome shotgun (WGS) entry which is preliminary data.</text>
</comment>
<dbReference type="PANTHER" id="PTHR23022">
    <property type="entry name" value="TRANSPOSABLE ELEMENT-RELATED"/>
    <property type="match status" value="1"/>
</dbReference>
<dbReference type="OrthoDB" id="412719at2759"/>
<accession>A0A7D9KZJ2</accession>
<keyword evidence="2" id="KW-1185">Reference proteome</keyword>
<evidence type="ECO:0000313" key="2">
    <source>
        <dbReference type="Proteomes" id="UP001152795"/>
    </source>
</evidence>
<dbReference type="EMBL" id="CACRXK020012130">
    <property type="protein sequence ID" value="CAB4022743.1"/>
    <property type="molecule type" value="Genomic_DNA"/>
</dbReference>
<proteinExistence type="predicted"/>
<organism evidence="1 2">
    <name type="scientific">Paramuricea clavata</name>
    <name type="common">Red gorgonian</name>
    <name type="synonym">Violescent sea-whip</name>
    <dbReference type="NCBI Taxonomy" id="317549"/>
    <lineage>
        <taxon>Eukaryota</taxon>
        <taxon>Metazoa</taxon>
        <taxon>Cnidaria</taxon>
        <taxon>Anthozoa</taxon>
        <taxon>Octocorallia</taxon>
        <taxon>Malacalcyonacea</taxon>
        <taxon>Plexauridae</taxon>
        <taxon>Paramuricea</taxon>
    </lineage>
</organism>
<dbReference type="GO" id="GO:0003676">
    <property type="term" value="F:nucleic acid binding"/>
    <property type="evidence" value="ECO:0007669"/>
    <property type="project" value="InterPro"/>
</dbReference>